<gene>
    <name evidence="10" type="ORF">EZS28_003764</name>
</gene>
<dbReference type="OrthoDB" id="420187at2759"/>
<keyword evidence="6 10" id="KW-0378">Hydrolase</keyword>
<evidence type="ECO:0000256" key="3">
    <source>
        <dbReference type="ARBA" id="ARBA00012759"/>
    </source>
</evidence>
<feature type="region of interest" description="Disordered" evidence="8">
    <location>
        <begin position="247"/>
        <end position="314"/>
    </location>
</feature>
<evidence type="ECO:0000256" key="1">
    <source>
        <dbReference type="ARBA" id="ARBA00000707"/>
    </source>
</evidence>
<dbReference type="Pfam" id="PF00443">
    <property type="entry name" value="UCH"/>
    <property type="match status" value="1"/>
</dbReference>
<feature type="compositionally biased region" description="Acidic residues" evidence="8">
    <location>
        <begin position="297"/>
        <end position="314"/>
    </location>
</feature>
<dbReference type="FunFam" id="3.90.70.10:FF:000119">
    <property type="entry name" value="Ubiquitin specific peptidase 36"/>
    <property type="match status" value="1"/>
</dbReference>
<comment type="caution">
    <text evidence="10">The sequence shown here is derived from an EMBL/GenBank/DDBJ whole genome shotgun (WGS) entry which is preliminary data.</text>
</comment>
<evidence type="ECO:0000256" key="7">
    <source>
        <dbReference type="ARBA" id="ARBA00022807"/>
    </source>
</evidence>
<dbReference type="GO" id="GO:0005634">
    <property type="term" value="C:nucleus"/>
    <property type="evidence" value="ECO:0007669"/>
    <property type="project" value="TreeGrafter"/>
</dbReference>
<comment type="catalytic activity">
    <reaction evidence="1">
        <text>Thiol-dependent hydrolysis of ester, thioester, amide, peptide and isopeptide bonds formed by the C-terminal Gly of ubiquitin (a 76-residue protein attached to proteins as an intracellular targeting signal).</text>
        <dbReference type="EC" id="3.4.19.12"/>
    </reaction>
</comment>
<comment type="similarity">
    <text evidence="2">Belongs to the peptidase C19 family.</text>
</comment>
<keyword evidence="5" id="KW-0833">Ubl conjugation pathway</keyword>
<name>A0A5J4X215_9EUKA</name>
<dbReference type="InterPro" id="IPR050164">
    <property type="entry name" value="Peptidase_C19"/>
</dbReference>
<feature type="non-terminal residue" evidence="10">
    <location>
        <position position="314"/>
    </location>
</feature>
<reference evidence="10 11" key="1">
    <citation type="submission" date="2019-03" db="EMBL/GenBank/DDBJ databases">
        <title>Single cell metagenomics reveals metabolic interactions within the superorganism composed of flagellate Streblomastix strix and complex community of Bacteroidetes bacteria on its surface.</title>
        <authorList>
            <person name="Treitli S.C."/>
            <person name="Kolisko M."/>
            <person name="Husnik F."/>
            <person name="Keeling P."/>
            <person name="Hampl V."/>
        </authorList>
    </citation>
    <scope>NUCLEOTIDE SEQUENCE [LARGE SCALE GENOMIC DNA]</scope>
    <source>
        <strain evidence="10">ST1C</strain>
    </source>
</reference>
<organism evidence="10 11">
    <name type="scientific">Streblomastix strix</name>
    <dbReference type="NCBI Taxonomy" id="222440"/>
    <lineage>
        <taxon>Eukaryota</taxon>
        <taxon>Metamonada</taxon>
        <taxon>Preaxostyla</taxon>
        <taxon>Oxymonadida</taxon>
        <taxon>Streblomastigidae</taxon>
        <taxon>Streblomastix</taxon>
    </lineage>
</organism>
<dbReference type="InterPro" id="IPR001394">
    <property type="entry name" value="Peptidase_C19_UCH"/>
</dbReference>
<evidence type="ECO:0000256" key="8">
    <source>
        <dbReference type="SAM" id="MobiDB-lite"/>
    </source>
</evidence>
<dbReference type="GO" id="GO:0006508">
    <property type="term" value="P:proteolysis"/>
    <property type="evidence" value="ECO:0007669"/>
    <property type="project" value="UniProtKB-KW"/>
</dbReference>
<evidence type="ECO:0000256" key="2">
    <source>
        <dbReference type="ARBA" id="ARBA00009085"/>
    </source>
</evidence>
<dbReference type="GO" id="GO:0016579">
    <property type="term" value="P:protein deubiquitination"/>
    <property type="evidence" value="ECO:0007669"/>
    <property type="project" value="InterPro"/>
</dbReference>
<protein>
    <recommendedName>
        <fullName evidence="3">ubiquitinyl hydrolase 1</fullName>
        <ecNumber evidence="3">3.4.19.12</ecNumber>
    </recommendedName>
</protein>
<feature type="domain" description="USP" evidence="9">
    <location>
        <begin position="38"/>
        <end position="314"/>
    </location>
</feature>
<dbReference type="EC" id="3.4.19.12" evidence="3"/>
<evidence type="ECO:0000259" key="9">
    <source>
        <dbReference type="PROSITE" id="PS50235"/>
    </source>
</evidence>
<dbReference type="PROSITE" id="PS50235">
    <property type="entry name" value="USP_3"/>
    <property type="match status" value="1"/>
</dbReference>
<feature type="compositionally biased region" description="Acidic residues" evidence="8">
    <location>
        <begin position="252"/>
        <end position="290"/>
    </location>
</feature>
<dbReference type="AlphaFoldDB" id="A0A5J4X215"/>
<evidence type="ECO:0000313" key="11">
    <source>
        <dbReference type="Proteomes" id="UP000324800"/>
    </source>
</evidence>
<proteinExistence type="inferred from homology"/>
<dbReference type="PANTHER" id="PTHR24006:SF758">
    <property type="entry name" value="UBIQUITIN CARBOXYL-TERMINAL HYDROLASE 36"/>
    <property type="match status" value="1"/>
</dbReference>
<dbReference type="InterPro" id="IPR028889">
    <property type="entry name" value="USP"/>
</dbReference>
<keyword evidence="4" id="KW-0645">Protease</keyword>
<evidence type="ECO:0000256" key="4">
    <source>
        <dbReference type="ARBA" id="ARBA00022670"/>
    </source>
</evidence>
<dbReference type="GO" id="GO:0004843">
    <property type="term" value="F:cysteine-type deubiquitinase activity"/>
    <property type="evidence" value="ECO:0007669"/>
    <property type="project" value="UniProtKB-EC"/>
</dbReference>
<dbReference type="SUPFAM" id="SSF54001">
    <property type="entry name" value="Cysteine proteinases"/>
    <property type="match status" value="1"/>
</dbReference>
<evidence type="ECO:0000313" key="10">
    <source>
        <dbReference type="EMBL" id="KAA6400705.1"/>
    </source>
</evidence>
<dbReference type="Gene3D" id="3.90.70.10">
    <property type="entry name" value="Cysteine proteinases"/>
    <property type="match status" value="1"/>
</dbReference>
<dbReference type="GO" id="GO:0005829">
    <property type="term" value="C:cytosol"/>
    <property type="evidence" value="ECO:0007669"/>
    <property type="project" value="TreeGrafter"/>
</dbReference>
<dbReference type="PANTHER" id="PTHR24006">
    <property type="entry name" value="UBIQUITIN CARBOXYL-TERMINAL HYDROLASE"/>
    <property type="match status" value="1"/>
</dbReference>
<dbReference type="Proteomes" id="UP000324800">
    <property type="component" value="Unassembled WGS sequence"/>
</dbReference>
<dbReference type="InterPro" id="IPR038765">
    <property type="entry name" value="Papain-like_cys_pep_sf"/>
</dbReference>
<evidence type="ECO:0000256" key="5">
    <source>
        <dbReference type="ARBA" id="ARBA00022786"/>
    </source>
</evidence>
<evidence type="ECO:0000256" key="6">
    <source>
        <dbReference type="ARBA" id="ARBA00022801"/>
    </source>
</evidence>
<accession>A0A5J4X215</accession>
<sequence>MTLLAIDENIFIPPPLELYSKENLSHLLVPLKTSHPGAGLHNFGVSCFMNSALQCLSHTTPLANYFMEGRHSQQCKSQKFCIMCQLEKLSTKIIQNPKQLVIPQTLYKNLHKINPEFKSAKMEDSHEFIRTALEQAHYQTIPHTVKRIPMRTEATSIIHQIFGGFLQSQVKCGKCGHESNTFDPFLDISLDISKCNSLDEALHKFTKIETLDEDNQYKCEKCKEYSCARKQLTIREPPQILVIHLKRHVGEEEQDEEEQDEEEEEEEDDDDDDEEEEEDIDLDDDEEEDNKDLFEGNNDDENEEEENDDDDKKK</sequence>
<dbReference type="EMBL" id="SNRW01000516">
    <property type="protein sequence ID" value="KAA6400705.1"/>
    <property type="molecule type" value="Genomic_DNA"/>
</dbReference>
<keyword evidence="7" id="KW-0788">Thiol protease</keyword>